<dbReference type="Proteomes" id="UP001345963">
    <property type="component" value="Unassembled WGS sequence"/>
</dbReference>
<proteinExistence type="predicted"/>
<reference evidence="1 2" key="1">
    <citation type="submission" date="2021-07" db="EMBL/GenBank/DDBJ databases">
        <authorList>
            <person name="Palmer J.M."/>
        </authorList>
    </citation>
    <scope>NUCLEOTIDE SEQUENCE [LARGE SCALE GENOMIC DNA]</scope>
    <source>
        <strain evidence="1 2">AT_MEX2019</strain>
        <tissue evidence="1">Muscle</tissue>
    </source>
</reference>
<accession>A0ABU7AYP8</accession>
<evidence type="ECO:0000313" key="2">
    <source>
        <dbReference type="Proteomes" id="UP001345963"/>
    </source>
</evidence>
<comment type="caution">
    <text evidence="1">The sequence shown here is derived from an EMBL/GenBank/DDBJ whole genome shotgun (WGS) entry which is preliminary data.</text>
</comment>
<dbReference type="EMBL" id="JAHUTI010033627">
    <property type="protein sequence ID" value="MED6243402.1"/>
    <property type="molecule type" value="Genomic_DNA"/>
</dbReference>
<sequence length="87" mass="9842">MTPPSLDSPVIEPCSPSTVFTFQAHHAVPSSSFSWIKPFSREAVQASRIKFTFLWLITNSKIPLIPPWRFIISSPLKTRSVFLDLDP</sequence>
<keyword evidence="2" id="KW-1185">Reference proteome</keyword>
<evidence type="ECO:0000313" key="1">
    <source>
        <dbReference type="EMBL" id="MED6243402.1"/>
    </source>
</evidence>
<name>A0ABU7AYP8_9TELE</name>
<organism evidence="1 2">
    <name type="scientific">Ataeniobius toweri</name>
    <dbReference type="NCBI Taxonomy" id="208326"/>
    <lineage>
        <taxon>Eukaryota</taxon>
        <taxon>Metazoa</taxon>
        <taxon>Chordata</taxon>
        <taxon>Craniata</taxon>
        <taxon>Vertebrata</taxon>
        <taxon>Euteleostomi</taxon>
        <taxon>Actinopterygii</taxon>
        <taxon>Neopterygii</taxon>
        <taxon>Teleostei</taxon>
        <taxon>Neoteleostei</taxon>
        <taxon>Acanthomorphata</taxon>
        <taxon>Ovalentaria</taxon>
        <taxon>Atherinomorphae</taxon>
        <taxon>Cyprinodontiformes</taxon>
        <taxon>Goodeidae</taxon>
        <taxon>Ataeniobius</taxon>
    </lineage>
</organism>
<gene>
    <name evidence="1" type="ORF">ATANTOWER_019658</name>
</gene>
<protein>
    <submittedName>
        <fullName evidence="1">Uncharacterized protein</fullName>
    </submittedName>
</protein>